<dbReference type="EMBL" id="CP046455">
    <property type="protein sequence ID" value="QGU07041.1"/>
    <property type="molecule type" value="Genomic_DNA"/>
</dbReference>
<dbReference type="Proteomes" id="UP000424462">
    <property type="component" value="Chromosome"/>
</dbReference>
<dbReference type="KEGG" id="cok:COCCU_05475"/>
<keyword evidence="2" id="KW-1185">Reference proteome</keyword>
<dbReference type="AlphaFoldDB" id="A0A6B8W3D9"/>
<protein>
    <submittedName>
        <fullName evidence="1">Uncharacterized protein</fullName>
    </submittedName>
</protein>
<organism evidence="1 2">
    <name type="scientific">Corynebacterium occultum</name>
    <dbReference type="NCBI Taxonomy" id="2675219"/>
    <lineage>
        <taxon>Bacteria</taxon>
        <taxon>Bacillati</taxon>
        <taxon>Actinomycetota</taxon>
        <taxon>Actinomycetes</taxon>
        <taxon>Mycobacteriales</taxon>
        <taxon>Corynebacteriaceae</taxon>
        <taxon>Corynebacterium</taxon>
    </lineage>
</organism>
<gene>
    <name evidence="1" type="ORF">COCCU_05475</name>
</gene>
<name>A0A6B8W3D9_9CORY</name>
<sequence length="111" mass="11849">MSGVMVGAPHAMPGYRVAYSGQKFENENSINKILSPRSHIGMLSLTMLSTSGWPIPLLNDRHTDFAAFVSGSAGEIPYGNVPALHLVEQVSFQCPQGSSVFQGLVVDSTLV</sequence>
<evidence type="ECO:0000313" key="1">
    <source>
        <dbReference type="EMBL" id="QGU07041.1"/>
    </source>
</evidence>
<accession>A0A6B8W3D9</accession>
<reference evidence="1 2" key="1">
    <citation type="submission" date="2019-11" db="EMBL/GenBank/DDBJ databases">
        <title>Complete genome sequence of Corynebacterium kalinowskii 1959, a novel Corynebacterium species isolated from soil of a small paddock in Vilsendorf, Germany.</title>
        <authorList>
            <person name="Schaffert L."/>
            <person name="Ruwe M."/>
            <person name="Milse J."/>
            <person name="Hanuschka K."/>
            <person name="Ortseifen V."/>
            <person name="Droste J."/>
            <person name="Brandt D."/>
            <person name="Schlueter L."/>
            <person name="Kutter Y."/>
            <person name="Vinke S."/>
            <person name="Viehoefer P."/>
            <person name="Jacob L."/>
            <person name="Luebke N.-C."/>
            <person name="Schulte-Berndt E."/>
            <person name="Hain C."/>
            <person name="Linder M."/>
            <person name="Schmidt P."/>
            <person name="Wollenschlaeger L."/>
            <person name="Luttermann T."/>
            <person name="Thieme E."/>
            <person name="Hassa J."/>
            <person name="Haak M."/>
            <person name="Wittchen M."/>
            <person name="Mentz A."/>
            <person name="Persicke M."/>
            <person name="Busche T."/>
            <person name="Ruckert C."/>
        </authorList>
    </citation>
    <scope>NUCLEOTIDE SEQUENCE [LARGE SCALE GENOMIC DNA]</scope>
    <source>
        <strain evidence="1 2">2039</strain>
    </source>
</reference>
<evidence type="ECO:0000313" key="2">
    <source>
        <dbReference type="Proteomes" id="UP000424462"/>
    </source>
</evidence>
<proteinExistence type="predicted"/>